<evidence type="ECO:0000256" key="2">
    <source>
        <dbReference type="ARBA" id="ARBA00023125"/>
    </source>
</evidence>
<comment type="caution">
    <text evidence="5">The sequence shown here is derived from an EMBL/GenBank/DDBJ whole genome shotgun (WGS) entry which is preliminary data.</text>
</comment>
<dbReference type="Pfam" id="PF12833">
    <property type="entry name" value="HTH_18"/>
    <property type="match status" value="1"/>
</dbReference>
<evidence type="ECO:0000259" key="4">
    <source>
        <dbReference type="PROSITE" id="PS01124"/>
    </source>
</evidence>
<dbReference type="SMART" id="SM00342">
    <property type="entry name" value="HTH_ARAC"/>
    <property type="match status" value="1"/>
</dbReference>
<dbReference type="InterPro" id="IPR009057">
    <property type="entry name" value="Homeodomain-like_sf"/>
</dbReference>
<evidence type="ECO:0000313" key="5">
    <source>
        <dbReference type="EMBL" id="MBO8453950.1"/>
    </source>
</evidence>
<dbReference type="PANTHER" id="PTHR43280:SF32">
    <property type="entry name" value="TRANSCRIPTIONAL REGULATORY PROTEIN"/>
    <property type="match status" value="1"/>
</dbReference>
<dbReference type="Gene3D" id="1.10.10.60">
    <property type="entry name" value="Homeodomain-like"/>
    <property type="match status" value="1"/>
</dbReference>
<dbReference type="InterPro" id="IPR018060">
    <property type="entry name" value="HTH_AraC"/>
</dbReference>
<evidence type="ECO:0000256" key="3">
    <source>
        <dbReference type="ARBA" id="ARBA00023163"/>
    </source>
</evidence>
<reference evidence="5" key="2">
    <citation type="journal article" date="2021" name="PeerJ">
        <title>Extensive microbial diversity within the chicken gut microbiome revealed by metagenomics and culture.</title>
        <authorList>
            <person name="Gilroy R."/>
            <person name="Ravi A."/>
            <person name="Getino M."/>
            <person name="Pursley I."/>
            <person name="Horton D.L."/>
            <person name="Alikhan N.F."/>
            <person name="Baker D."/>
            <person name="Gharbi K."/>
            <person name="Hall N."/>
            <person name="Watson M."/>
            <person name="Adriaenssens E.M."/>
            <person name="Foster-Nyarko E."/>
            <person name="Jarju S."/>
            <person name="Secka A."/>
            <person name="Antonio M."/>
            <person name="Oren A."/>
            <person name="Chaudhuri R.R."/>
            <person name="La Ragione R."/>
            <person name="Hildebrand F."/>
            <person name="Pallen M.J."/>
        </authorList>
    </citation>
    <scope>NUCLEOTIDE SEQUENCE</scope>
    <source>
        <strain evidence="5">F1-3629</strain>
    </source>
</reference>
<accession>A0A940DPV5</accession>
<dbReference type="PANTHER" id="PTHR43280">
    <property type="entry name" value="ARAC-FAMILY TRANSCRIPTIONAL REGULATOR"/>
    <property type="match status" value="1"/>
</dbReference>
<feature type="domain" description="HTH araC/xylS-type" evidence="4">
    <location>
        <begin position="209"/>
        <end position="307"/>
    </location>
</feature>
<dbReference type="Proteomes" id="UP000771749">
    <property type="component" value="Unassembled WGS sequence"/>
</dbReference>
<proteinExistence type="predicted"/>
<dbReference type="SUPFAM" id="SSF46689">
    <property type="entry name" value="Homeodomain-like"/>
    <property type="match status" value="1"/>
</dbReference>
<keyword evidence="2" id="KW-0238">DNA-binding</keyword>
<evidence type="ECO:0000256" key="1">
    <source>
        <dbReference type="ARBA" id="ARBA00023015"/>
    </source>
</evidence>
<dbReference type="GO" id="GO:0043565">
    <property type="term" value="F:sequence-specific DNA binding"/>
    <property type="evidence" value="ECO:0007669"/>
    <property type="project" value="InterPro"/>
</dbReference>
<dbReference type="EMBL" id="JADIMJ010000065">
    <property type="protein sequence ID" value="MBO8453950.1"/>
    <property type="molecule type" value="Genomic_DNA"/>
</dbReference>
<dbReference type="GO" id="GO:0003700">
    <property type="term" value="F:DNA-binding transcription factor activity"/>
    <property type="evidence" value="ECO:0007669"/>
    <property type="project" value="InterPro"/>
</dbReference>
<dbReference type="AlphaFoldDB" id="A0A940DPV5"/>
<organism evidence="5 6">
    <name type="scientific">Candidatus Cryptobacteroides gallistercoris</name>
    <dbReference type="NCBI Taxonomy" id="2840765"/>
    <lineage>
        <taxon>Bacteria</taxon>
        <taxon>Pseudomonadati</taxon>
        <taxon>Bacteroidota</taxon>
        <taxon>Bacteroidia</taxon>
        <taxon>Bacteroidales</taxon>
        <taxon>Candidatus Cryptobacteroides</taxon>
    </lineage>
</organism>
<keyword evidence="1" id="KW-0805">Transcription regulation</keyword>
<gene>
    <name evidence="5" type="ORF">IAC07_04400</name>
</gene>
<keyword evidence="3" id="KW-0804">Transcription</keyword>
<sequence>MAHKIAQSDVRTVNLAEFMQMFPVTSRMSVGDDFCVIDLRYDKCLEMLVRPCRFDGFLMFFCISGHFRISINLAEFEVCENSLFIDFPGDIITVPEIDGTQKEQLHFMVMAMTREYMSSLKFNVPQLMSKSLALLKNPCFTLTEEEKTAAKKYIEMASEILGSTFTYKRECMAALLSSSFYLFGSVIERSISSCGTETSGTDRSKAVFNEFISLVSEFHTQERGVAFYADKLCLTPKYLSRLVKSASGKSAPEWIDTYIILEAKNMLKYSDIPIKEIVNRLHFPNQSTFHKFFKAHTGLTPLRYRKM</sequence>
<reference evidence="5" key="1">
    <citation type="submission" date="2020-10" db="EMBL/GenBank/DDBJ databases">
        <authorList>
            <person name="Gilroy R."/>
        </authorList>
    </citation>
    <scope>NUCLEOTIDE SEQUENCE</scope>
    <source>
        <strain evidence="5">F1-3629</strain>
    </source>
</reference>
<protein>
    <submittedName>
        <fullName evidence="5">AraC family transcriptional regulator</fullName>
    </submittedName>
</protein>
<dbReference type="PROSITE" id="PS01124">
    <property type="entry name" value="HTH_ARAC_FAMILY_2"/>
    <property type="match status" value="1"/>
</dbReference>
<evidence type="ECO:0000313" key="6">
    <source>
        <dbReference type="Proteomes" id="UP000771749"/>
    </source>
</evidence>
<name>A0A940DPV5_9BACT</name>